<feature type="compositionally biased region" description="Polar residues" evidence="1">
    <location>
        <begin position="1"/>
        <end position="10"/>
    </location>
</feature>
<proteinExistence type="predicted"/>
<evidence type="ECO:0000313" key="3">
    <source>
        <dbReference type="Proteomes" id="UP000027222"/>
    </source>
</evidence>
<protein>
    <submittedName>
        <fullName evidence="2">Uncharacterized protein</fullName>
    </submittedName>
</protein>
<reference evidence="3" key="1">
    <citation type="journal article" date="2014" name="Proc. Natl. Acad. Sci. U.S.A.">
        <title>Extensive sampling of basidiomycete genomes demonstrates inadequacy of the white-rot/brown-rot paradigm for wood decay fungi.</title>
        <authorList>
            <person name="Riley R."/>
            <person name="Salamov A.A."/>
            <person name="Brown D.W."/>
            <person name="Nagy L.G."/>
            <person name="Floudas D."/>
            <person name="Held B.W."/>
            <person name="Levasseur A."/>
            <person name="Lombard V."/>
            <person name="Morin E."/>
            <person name="Otillar R."/>
            <person name="Lindquist E.A."/>
            <person name="Sun H."/>
            <person name="LaButti K.M."/>
            <person name="Schmutz J."/>
            <person name="Jabbour D."/>
            <person name="Luo H."/>
            <person name="Baker S.E."/>
            <person name="Pisabarro A.G."/>
            <person name="Walton J.D."/>
            <person name="Blanchette R.A."/>
            <person name="Henrissat B."/>
            <person name="Martin F."/>
            <person name="Cullen D."/>
            <person name="Hibbett D.S."/>
            <person name="Grigoriev I.V."/>
        </authorList>
    </citation>
    <scope>NUCLEOTIDE SEQUENCE [LARGE SCALE GENOMIC DNA]</scope>
    <source>
        <strain evidence="3">CBS 339.88</strain>
    </source>
</reference>
<name>A0A067STG4_GALM3</name>
<gene>
    <name evidence="2" type="ORF">GALMADRAFT_254573</name>
</gene>
<organism evidence="2 3">
    <name type="scientific">Galerina marginata (strain CBS 339.88)</name>
    <dbReference type="NCBI Taxonomy" id="685588"/>
    <lineage>
        <taxon>Eukaryota</taxon>
        <taxon>Fungi</taxon>
        <taxon>Dikarya</taxon>
        <taxon>Basidiomycota</taxon>
        <taxon>Agaricomycotina</taxon>
        <taxon>Agaricomycetes</taxon>
        <taxon>Agaricomycetidae</taxon>
        <taxon>Agaricales</taxon>
        <taxon>Agaricineae</taxon>
        <taxon>Strophariaceae</taxon>
        <taxon>Galerina</taxon>
    </lineage>
</organism>
<evidence type="ECO:0000256" key="1">
    <source>
        <dbReference type="SAM" id="MobiDB-lite"/>
    </source>
</evidence>
<dbReference type="PRINTS" id="PR01217">
    <property type="entry name" value="PRICHEXTENSN"/>
</dbReference>
<dbReference type="AlphaFoldDB" id="A0A067STG4"/>
<feature type="region of interest" description="Disordered" evidence="1">
    <location>
        <begin position="1"/>
        <end position="95"/>
    </location>
</feature>
<accession>A0A067STG4</accession>
<feature type="compositionally biased region" description="Pro residues" evidence="1">
    <location>
        <begin position="23"/>
        <end position="85"/>
    </location>
</feature>
<evidence type="ECO:0000313" key="2">
    <source>
        <dbReference type="EMBL" id="KDR70954.1"/>
    </source>
</evidence>
<dbReference type="STRING" id="685588.A0A067STG4"/>
<dbReference type="EMBL" id="KL142395">
    <property type="protein sequence ID" value="KDR70954.1"/>
    <property type="molecule type" value="Genomic_DNA"/>
</dbReference>
<sequence length="196" mass="20319">MSYSSPQSAGQPRPRQPVGQNPGPKPKPTLPEPTPDPRPKPTLPEPTGPNPTLPEPNPGPGPNPTLPEPTPGPGPKPTEPKPTPGQPNDATGKIPIGYSGIISGLSRSYRTQNAVVTISAADGRKIFQSVLVGSGENKPMTEEIDPNSTGIAFGPLNYEANVIVSIKNASLGGRDFRPSTVIAPITVAKEPFGCSS</sequence>
<keyword evidence="3" id="KW-1185">Reference proteome</keyword>
<dbReference type="OrthoDB" id="2832228at2759"/>
<dbReference type="HOGENOM" id="CLU_1390328_0_0_1"/>
<dbReference type="Proteomes" id="UP000027222">
    <property type="component" value="Unassembled WGS sequence"/>
</dbReference>